<evidence type="ECO:0000313" key="2">
    <source>
        <dbReference type="EMBL" id="SPP99878.1"/>
    </source>
</evidence>
<keyword evidence="1" id="KW-0732">Signal</keyword>
<evidence type="ECO:0008006" key="4">
    <source>
        <dbReference type="Google" id="ProtNLM"/>
    </source>
</evidence>
<keyword evidence="3" id="KW-1185">Reference proteome</keyword>
<dbReference type="AlphaFoldDB" id="A0A2U3QEN9"/>
<proteinExistence type="predicted"/>
<reference evidence="3" key="1">
    <citation type="submission" date="2018-03" db="EMBL/GenBank/DDBJ databases">
        <authorList>
            <person name="Zecchin S."/>
        </authorList>
    </citation>
    <scope>NUCLEOTIDE SEQUENCE [LARGE SCALE GENOMIC DNA]</scope>
</reference>
<dbReference type="EMBL" id="OUUY01000035">
    <property type="protein sequence ID" value="SPP99878.1"/>
    <property type="molecule type" value="Genomic_DNA"/>
</dbReference>
<protein>
    <recommendedName>
        <fullName evidence="4">CARDB domain-containing protein</fullName>
    </recommendedName>
</protein>
<organism evidence="2 3">
    <name type="scientific">Candidatus Sulfobium mesophilum</name>
    <dbReference type="NCBI Taxonomy" id="2016548"/>
    <lineage>
        <taxon>Bacteria</taxon>
        <taxon>Pseudomonadati</taxon>
        <taxon>Nitrospirota</taxon>
        <taxon>Nitrospiria</taxon>
        <taxon>Nitrospirales</taxon>
        <taxon>Nitrospiraceae</taxon>
        <taxon>Candidatus Sulfobium</taxon>
    </lineage>
</organism>
<evidence type="ECO:0000313" key="3">
    <source>
        <dbReference type="Proteomes" id="UP000245125"/>
    </source>
</evidence>
<feature type="chain" id="PRO_5015514829" description="CARDB domain-containing protein" evidence="1">
    <location>
        <begin position="24"/>
        <end position="140"/>
    </location>
</feature>
<feature type="signal peptide" evidence="1">
    <location>
        <begin position="1"/>
        <end position="23"/>
    </location>
</feature>
<evidence type="ECO:0000256" key="1">
    <source>
        <dbReference type="SAM" id="SignalP"/>
    </source>
</evidence>
<name>A0A2U3QEN9_9BACT</name>
<dbReference type="Proteomes" id="UP000245125">
    <property type="component" value="Unassembled WGS sequence"/>
</dbReference>
<accession>A0A2U3QEN9</accession>
<gene>
    <name evidence="2" type="ORF">NBG4_130001</name>
</gene>
<sequence length="140" mass="14631">MKKILAVLVFVISCSFLPSSGMALNESPVYVSHTFTGYTEGADTVTVNFTLHVENHGSASLYNVTLSSVSLFIPSEGVNLHLGDIGASGAIDVSFSLVSPSPLPVPIAELKRLPLFWAGEGMDAGGNFIEFPAESQGGAL</sequence>